<dbReference type="CDD" id="cd22778">
    <property type="entry name" value="DPBB_CEPL-like"/>
    <property type="match status" value="1"/>
</dbReference>
<evidence type="ECO:0000256" key="1">
    <source>
        <dbReference type="ARBA" id="ARBA00004613"/>
    </source>
</evidence>
<dbReference type="GO" id="GO:0005576">
    <property type="term" value="C:extracellular region"/>
    <property type="evidence" value="ECO:0007669"/>
    <property type="project" value="UniProtKB-SubCell"/>
</dbReference>
<name>M2R3T6_CERS8</name>
<dbReference type="SUPFAM" id="SSF50685">
    <property type="entry name" value="Barwin-like endoglucanases"/>
    <property type="match status" value="1"/>
</dbReference>
<keyword evidence="3" id="KW-0964">Secreted</keyword>
<sequence>MQFKTAIFATLALFSGVLAQSVSVSYDQTYDNASASLDTVACSDGGNGLERKGFTTFGSLPDFPYIGGAPAVTGWDSPACGTCWKLTYEGTSIMVLAIDVAEDGFNLSLEAMNQLTGGQAEFLGRINASVEQLTSTQCGI</sequence>
<gene>
    <name evidence="5" type="ORF">CERSUDRAFT_112878</name>
</gene>
<proteinExistence type="inferred from homology"/>
<evidence type="ECO:0000313" key="6">
    <source>
        <dbReference type="Proteomes" id="UP000016930"/>
    </source>
</evidence>
<dbReference type="InterPro" id="IPR036908">
    <property type="entry name" value="RlpA-like_sf"/>
</dbReference>
<keyword evidence="6" id="KW-1185">Reference proteome</keyword>
<evidence type="ECO:0008006" key="7">
    <source>
        <dbReference type="Google" id="ProtNLM"/>
    </source>
</evidence>
<dbReference type="OrthoDB" id="4898945at2759"/>
<evidence type="ECO:0000256" key="3">
    <source>
        <dbReference type="ARBA" id="ARBA00022525"/>
    </source>
</evidence>
<protein>
    <recommendedName>
        <fullName evidence="7">Cerato-platanin</fullName>
    </recommendedName>
</protein>
<dbReference type="Proteomes" id="UP000016930">
    <property type="component" value="Unassembled WGS sequence"/>
</dbReference>
<dbReference type="Pfam" id="PF07249">
    <property type="entry name" value="Cerato-platanin"/>
    <property type="match status" value="1"/>
</dbReference>
<dbReference type="AlphaFoldDB" id="M2R3T6"/>
<feature type="signal peptide" evidence="4">
    <location>
        <begin position="1"/>
        <end position="19"/>
    </location>
</feature>
<evidence type="ECO:0000313" key="5">
    <source>
        <dbReference type="EMBL" id="EMD39200.1"/>
    </source>
</evidence>
<reference evidence="5 6" key="1">
    <citation type="journal article" date="2012" name="Proc. Natl. Acad. Sci. U.S.A.">
        <title>Comparative genomics of Ceriporiopsis subvermispora and Phanerochaete chrysosporium provide insight into selective ligninolysis.</title>
        <authorList>
            <person name="Fernandez-Fueyo E."/>
            <person name="Ruiz-Duenas F.J."/>
            <person name="Ferreira P."/>
            <person name="Floudas D."/>
            <person name="Hibbett D.S."/>
            <person name="Canessa P."/>
            <person name="Larrondo L.F."/>
            <person name="James T.Y."/>
            <person name="Seelenfreund D."/>
            <person name="Lobos S."/>
            <person name="Polanco R."/>
            <person name="Tello M."/>
            <person name="Honda Y."/>
            <person name="Watanabe T."/>
            <person name="Watanabe T."/>
            <person name="Ryu J.S."/>
            <person name="Kubicek C.P."/>
            <person name="Schmoll M."/>
            <person name="Gaskell J."/>
            <person name="Hammel K.E."/>
            <person name="St John F.J."/>
            <person name="Vanden Wymelenberg A."/>
            <person name="Sabat G."/>
            <person name="Splinter BonDurant S."/>
            <person name="Syed K."/>
            <person name="Yadav J.S."/>
            <person name="Doddapaneni H."/>
            <person name="Subramanian V."/>
            <person name="Lavin J.L."/>
            <person name="Oguiza J.A."/>
            <person name="Perez G."/>
            <person name="Pisabarro A.G."/>
            <person name="Ramirez L."/>
            <person name="Santoyo F."/>
            <person name="Master E."/>
            <person name="Coutinho P.M."/>
            <person name="Henrissat B."/>
            <person name="Lombard V."/>
            <person name="Magnuson J.K."/>
            <person name="Kuees U."/>
            <person name="Hori C."/>
            <person name="Igarashi K."/>
            <person name="Samejima M."/>
            <person name="Held B.W."/>
            <person name="Barry K.W."/>
            <person name="LaButti K.M."/>
            <person name="Lapidus A."/>
            <person name="Lindquist E.A."/>
            <person name="Lucas S.M."/>
            <person name="Riley R."/>
            <person name="Salamov A.A."/>
            <person name="Hoffmeister D."/>
            <person name="Schwenk D."/>
            <person name="Hadar Y."/>
            <person name="Yarden O."/>
            <person name="de Vries R.P."/>
            <person name="Wiebenga A."/>
            <person name="Stenlid J."/>
            <person name="Eastwood D."/>
            <person name="Grigoriev I.V."/>
            <person name="Berka R.M."/>
            <person name="Blanchette R.A."/>
            <person name="Kersten P."/>
            <person name="Martinez A.T."/>
            <person name="Vicuna R."/>
            <person name="Cullen D."/>
        </authorList>
    </citation>
    <scope>NUCLEOTIDE SEQUENCE [LARGE SCALE GENOMIC DNA]</scope>
    <source>
        <strain evidence="5 6">B</strain>
    </source>
</reference>
<dbReference type="HOGENOM" id="CLU_111635_0_0_1"/>
<evidence type="ECO:0000256" key="4">
    <source>
        <dbReference type="SAM" id="SignalP"/>
    </source>
</evidence>
<comment type="subcellular location">
    <subcellularLocation>
        <location evidence="1">Secreted</location>
    </subcellularLocation>
</comment>
<keyword evidence="4" id="KW-0732">Signal</keyword>
<dbReference type="Gene3D" id="2.40.40.10">
    <property type="entry name" value="RlpA-like domain"/>
    <property type="match status" value="1"/>
</dbReference>
<dbReference type="STRING" id="914234.M2R3T6"/>
<comment type="similarity">
    <text evidence="2">Belongs to the cerato-platanin family.</text>
</comment>
<feature type="chain" id="PRO_5004024077" description="Cerato-platanin" evidence="4">
    <location>
        <begin position="20"/>
        <end position="140"/>
    </location>
</feature>
<accession>M2R3T6</accession>
<dbReference type="EMBL" id="KB445794">
    <property type="protein sequence ID" value="EMD39200.1"/>
    <property type="molecule type" value="Genomic_DNA"/>
</dbReference>
<organism evidence="5 6">
    <name type="scientific">Ceriporiopsis subvermispora (strain B)</name>
    <name type="common">White-rot fungus</name>
    <name type="synonym">Gelatoporia subvermispora</name>
    <dbReference type="NCBI Taxonomy" id="914234"/>
    <lineage>
        <taxon>Eukaryota</taxon>
        <taxon>Fungi</taxon>
        <taxon>Dikarya</taxon>
        <taxon>Basidiomycota</taxon>
        <taxon>Agaricomycotina</taxon>
        <taxon>Agaricomycetes</taxon>
        <taxon>Polyporales</taxon>
        <taxon>Gelatoporiaceae</taxon>
        <taxon>Gelatoporia</taxon>
    </lineage>
</organism>
<dbReference type="InterPro" id="IPR010829">
    <property type="entry name" value="Cerato-platanin"/>
</dbReference>
<evidence type="ECO:0000256" key="2">
    <source>
        <dbReference type="ARBA" id="ARBA00010421"/>
    </source>
</evidence>